<dbReference type="Proteomes" id="UP000041254">
    <property type="component" value="Unassembled WGS sequence"/>
</dbReference>
<feature type="transmembrane region" description="Helical" evidence="2">
    <location>
        <begin position="12"/>
        <end position="32"/>
    </location>
</feature>
<reference evidence="3 4" key="1">
    <citation type="submission" date="2014-11" db="EMBL/GenBank/DDBJ databases">
        <authorList>
            <person name="Zhu J."/>
            <person name="Qi W."/>
            <person name="Song R."/>
        </authorList>
    </citation>
    <scope>NUCLEOTIDE SEQUENCE [LARGE SCALE GENOMIC DNA]</scope>
</reference>
<keyword evidence="4" id="KW-1185">Reference proteome</keyword>
<protein>
    <submittedName>
        <fullName evidence="3">Uncharacterized protein</fullName>
    </submittedName>
</protein>
<evidence type="ECO:0000313" key="4">
    <source>
        <dbReference type="Proteomes" id="UP000041254"/>
    </source>
</evidence>
<gene>
    <name evidence="3" type="ORF">Vbra_12864</name>
</gene>
<name>A0A0G4ERV4_VITBC</name>
<proteinExistence type="predicted"/>
<evidence type="ECO:0000313" key="3">
    <source>
        <dbReference type="EMBL" id="CEM00595.1"/>
    </source>
</evidence>
<dbReference type="EMBL" id="CDMY01000295">
    <property type="protein sequence ID" value="CEM00595.1"/>
    <property type="molecule type" value="Genomic_DNA"/>
</dbReference>
<feature type="region of interest" description="Disordered" evidence="1">
    <location>
        <begin position="186"/>
        <end position="226"/>
    </location>
</feature>
<evidence type="ECO:0000256" key="1">
    <source>
        <dbReference type="SAM" id="MobiDB-lite"/>
    </source>
</evidence>
<dbReference type="OrthoDB" id="283798at2759"/>
<evidence type="ECO:0000256" key="2">
    <source>
        <dbReference type="SAM" id="Phobius"/>
    </source>
</evidence>
<sequence>MAIDERLPLAAQWISALLIGSSILAALVLPAADAQRLDYKFRPLDPVLYKATILVDPCKDQVLAGGRGFSCCKSSGIAVCQDHPEAVVAEEDLHIAYFQNAHIPVCLGEFESDPDCGSFIEIHKYGDYAIESSVELRNEWPNGFESIFIPTENLCAGSYELWWVVRTPSGPYVQYTKPFWVVDPSCDDPRLPPRPQTQSTATAATQQQHRAGSSEDGGGEQRKLAL</sequence>
<keyword evidence="2" id="KW-0812">Transmembrane</keyword>
<dbReference type="InParanoid" id="A0A0G4ERV4"/>
<accession>A0A0G4ERV4</accession>
<dbReference type="VEuPathDB" id="CryptoDB:Vbra_12864"/>
<keyword evidence="2" id="KW-1133">Transmembrane helix</keyword>
<feature type="compositionally biased region" description="Low complexity" evidence="1">
    <location>
        <begin position="196"/>
        <end position="208"/>
    </location>
</feature>
<dbReference type="OMA" id="TENLCAG"/>
<organism evidence="3 4">
    <name type="scientific">Vitrella brassicaformis (strain CCMP3155)</name>
    <dbReference type="NCBI Taxonomy" id="1169540"/>
    <lineage>
        <taxon>Eukaryota</taxon>
        <taxon>Sar</taxon>
        <taxon>Alveolata</taxon>
        <taxon>Colpodellida</taxon>
        <taxon>Vitrellaceae</taxon>
        <taxon>Vitrella</taxon>
    </lineage>
</organism>
<dbReference type="AlphaFoldDB" id="A0A0G4ERV4"/>
<keyword evidence="2" id="KW-0472">Membrane</keyword>